<dbReference type="PANTHER" id="PTHR35011">
    <property type="entry name" value="2,3-DIKETO-L-GULONATE TRAP TRANSPORTER SMALL PERMEASE PROTEIN YIAM"/>
    <property type="match status" value="1"/>
</dbReference>
<comment type="subunit">
    <text evidence="9">The complex comprises the extracytoplasmic solute receptor protein and the two transmembrane proteins.</text>
</comment>
<organism evidence="11 12">
    <name type="scientific">Uliginosibacterium silvisoli</name>
    <dbReference type="NCBI Taxonomy" id="3114758"/>
    <lineage>
        <taxon>Bacteria</taxon>
        <taxon>Pseudomonadati</taxon>
        <taxon>Pseudomonadota</taxon>
        <taxon>Betaproteobacteria</taxon>
        <taxon>Rhodocyclales</taxon>
        <taxon>Zoogloeaceae</taxon>
        <taxon>Uliginosibacterium</taxon>
    </lineage>
</organism>
<sequence>MNTPLSDATLDRVLDRLCDVSAAIGGTVLVAIACVTVVSVVGRAFFSHPILGDIELVQLGCAVVVASFLPYTQHRRANIMVDFFTAHASMRTQRLMDTFGTLLYTIVMALILWRVAVGGIDIKAAGERSMLMDIPLWLPYTLMLPGLALCVAIGARQTLVQIRTALHTEAHHEGEAA</sequence>
<comment type="caution">
    <text evidence="9">Lacks conserved residue(s) required for the propagation of feature annotation.</text>
</comment>
<evidence type="ECO:0000313" key="11">
    <source>
        <dbReference type="EMBL" id="MEC5386138.1"/>
    </source>
</evidence>
<evidence type="ECO:0000256" key="1">
    <source>
        <dbReference type="ARBA" id="ARBA00004429"/>
    </source>
</evidence>
<keyword evidence="2 9" id="KW-0813">Transport</keyword>
<accession>A0ABU6K2V0</accession>
<evidence type="ECO:0000256" key="9">
    <source>
        <dbReference type="RuleBase" id="RU369079"/>
    </source>
</evidence>
<dbReference type="InterPro" id="IPR055348">
    <property type="entry name" value="DctQ"/>
</dbReference>
<keyword evidence="6 9" id="KW-1133">Transmembrane helix</keyword>
<dbReference type="Pfam" id="PF04290">
    <property type="entry name" value="DctQ"/>
    <property type="match status" value="1"/>
</dbReference>
<feature type="transmembrane region" description="Helical" evidence="9">
    <location>
        <begin position="20"/>
        <end position="41"/>
    </location>
</feature>
<comment type="similarity">
    <text evidence="8 9">Belongs to the TRAP transporter small permease family.</text>
</comment>
<comment type="function">
    <text evidence="9">Part of the tripartite ATP-independent periplasmic (TRAP) transport system.</text>
</comment>
<evidence type="ECO:0000256" key="6">
    <source>
        <dbReference type="ARBA" id="ARBA00022989"/>
    </source>
</evidence>
<dbReference type="EMBL" id="JAYXHS010000002">
    <property type="protein sequence ID" value="MEC5386138.1"/>
    <property type="molecule type" value="Genomic_DNA"/>
</dbReference>
<dbReference type="Proteomes" id="UP001331561">
    <property type="component" value="Unassembled WGS sequence"/>
</dbReference>
<dbReference type="RefSeq" id="WP_327599113.1">
    <property type="nucleotide sequence ID" value="NZ_JAYXHS010000002.1"/>
</dbReference>
<protein>
    <recommendedName>
        <fullName evidence="9">TRAP transporter small permease protein</fullName>
    </recommendedName>
</protein>
<keyword evidence="3" id="KW-1003">Cell membrane</keyword>
<evidence type="ECO:0000256" key="4">
    <source>
        <dbReference type="ARBA" id="ARBA00022519"/>
    </source>
</evidence>
<evidence type="ECO:0000256" key="2">
    <source>
        <dbReference type="ARBA" id="ARBA00022448"/>
    </source>
</evidence>
<evidence type="ECO:0000256" key="8">
    <source>
        <dbReference type="ARBA" id="ARBA00038436"/>
    </source>
</evidence>
<evidence type="ECO:0000313" key="12">
    <source>
        <dbReference type="Proteomes" id="UP001331561"/>
    </source>
</evidence>
<keyword evidence="4 9" id="KW-0997">Cell inner membrane</keyword>
<comment type="subcellular location">
    <subcellularLocation>
        <location evidence="1 9">Cell inner membrane</location>
        <topology evidence="1 9">Multi-pass membrane protein</topology>
    </subcellularLocation>
</comment>
<dbReference type="InterPro" id="IPR007387">
    <property type="entry name" value="TRAP_DctQ"/>
</dbReference>
<evidence type="ECO:0000256" key="5">
    <source>
        <dbReference type="ARBA" id="ARBA00022692"/>
    </source>
</evidence>
<proteinExistence type="inferred from homology"/>
<comment type="caution">
    <text evidence="11">The sequence shown here is derived from an EMBL/GenBank/DDBJ whole genome shotgun (WGS) entry which is preliminary data.</text>
</comment>
<keyword evidence="5 9" id="KW-0812">Transmembrane</keyword>
<dbReference type="PANTHER" id="PTHR35011:SF2">
    <property type="entry name" value="2,3-DIKETO-L-GULONATE TRAP TRANSPORTER SMALL PERMEASE PROTEIN YIAM"/>
    <property type="match status" value="1"/>
</dbReference>
<gene>
    <name evidence="11" type="ORF">VVD49_10400</name>
</gene>
<name>A0ABU6K2V0_9RHOO</name>
<feature type="transmembrane region" description="Helical" evidence="9">
    <location>
        <begin position="137"/>
        <end position="155"/>
    </location>
</feature>
<evidence type="ECO:0000256" key="3">
    <source>
        <dbReference type="ARBA" id="ARBA00022475"/>
    </source>
</evidence>
<feature type="domain" description="Tripartite ATP-independent periplasmic transporters DctQ component" evidence="10">
    <location>
        <begin position="32"/>
        <end position="163"/>
    </location>
</feature>
<keyword evidence="7 9" id="KW-0472">Membrane</keyword>
<keyword evidence="12" id="KW-1185">Reference proteome</keyword>
<evidence type="ECO:0000256" key="7">
    <source>
        <dbReference type="ARBA" id="ARBA00023136"/>
    </source>
</evidence>
<evidence type="ECO:0000259" key="10">
    <source>
        <dbReference type="Pfam" id="PF04290"/>
    </source>
</evidence>
<reference evidence="11 12" key="1">
    <citation type="submission" date="2024-01" db="EMBL/GenBank/DDBJ databases">
        <title>Uliginosibacterium soil sp. nov.</title>
        <authorList>
            <person name="Lv Y."/>
        </authorList>
    </citation>
    <scope>NUCLEOTIDE SEQUENCE [LARGE SCALE GENOMIC DNA]</scope>
    <source>
        <strain evidence="11 12">H3</strain>
    </source>
</reference>
<feature type="transmembrane region" description="Helical" evidence="9">
    <location>
        <begin position="99"/>
        <end position="117"/>
    </location>
</feature>